<proteinExistence type="predicted"/>
<feature type="transmembrane region" description="Helical" evidence="2">
    <location>
        <begin position="6"/>
        <end position="27"/>
    </location>
</feature>
<dbReference type="EMBL" id="VIRS01000042">
    <property type="protein sequence ID" value="TQS40399.1"/>
    <property type="molecule type" value="Genomic_DNA"/>
</dbReference>
<dbReference type="AlphaFoldDB" id="A0A545AGE7"/>
<dbReference type="RefSeq" id="WP_142709243.1">
    <property type="nucleotide sequence ID" value="NZ_VIRS01000042.1"/>
</dbReference>
<dbReference type="InParanoid" id="A0A545AGE7"/>
<evidence type="ECO:0000256" key="2">
    <source>
        <dbReference type="SAM" id="Phobius"/>
    </source>
</evidence>
<name>A0A545AGE7_9ACTN</name>
<feature type="compositionally biased region" description="Polar residues" evidence="1">
    <location>
        <begin position="354"/>
        <end position="367"/>
    </location>
</feature>
<keyword evidence="2" id="KW-0812">Transmembrane</keyword>
<feature type="region of interest" description="Disordered" evidence="1">
    <location>
        <begin position="297"/>
        <end position="386"/>
    </location>
</feature>
<keyword evidence="2" id="KW-0472">Membrane</keyword>
<evidence type="ECO:0000256" key="1">
    <source>
        <dbReference type="SAM" id="MobiDB-lite"/>
    </source>
</evidence>
<gene>
    <name evidence="3" type="ORF">FL583_35300</name>
</gene>
<keyword evidence="2" id="KW-1133">Transmembrane helix</keyword>
<feature type="region of interest" description="Disordered" evidence="1">
    <location>
        <begin position="236"/>
        <end position="284"/>
    </location>
</feature>
<comment type="caution">
    <text evidence="3">The sequence shown here is derived from an EMBL/GenBank/DDBJ whole genome shotgun (WGS) entry which is preliminary data.</text>
</comment>
<dbReference type="OrthoDB" id="5186833at2"/>
<accession>A0A545AGE7</accession>
<evidence type="ECO:0000313" key="4">
    <source>
        <dbReference type="Proteomes" id="UP000317982"/>
    </source>
</evidence>
<feature type="compositionally biased region" description="Low complexity" evidence="1">
    <location>
        <begin position="265"/>
        <end position="274"/>
    </location>
</feature>
<sequence length="386" mass="40427">MAIAEELIAGVVSSVLAVLLVEIYLAVRRRYRKRALRWLIGTETASVVTPVYPWAGQGHPSGLLTTYDAIGLAHVLEACNRLGTVPVITRSGESTENSPLDVIAIGGPSGNQVSATFLKAYCPGFEVLTDPDTGRLSYRCGGRTFDRTDDETFAFIARLSPRDTGLPGTALIVWGHSAVATAAAGYFVARYPDVLRKVGKGSFFVAISVRYVLGYRSFDTRPIDLTDAAFAAPLAPKPVSAPPARSEDSSEDEPRPRRFGRARRAASSPAERVPVPVSGAGTTVVGGRSRVAQALDDVRASTPSSASSVADAPAPVGSSASSARGSASVEAVTEPRAAVTRPTAASAPVPAEGTPTTIEPTSEQQPSDGEDPEPEAKPTRRGRSSK</sequence>
<reference evidence="3 4" key="1">
    <citation type="submission" date="2019-07" db="EMBL/GenBank/DDBJ databases">
        <title>Cryptosporangium phraense sp. nov., isolated from plant litter.</title>
        <authorList>
            <person name="Suriyachadkun C."/>
        </authorList>
    </citation>
    <scope>NUCLEOTIDE SEQUENCE [LARGE SCALE GENOMIC DNA]</scope>
    <source>
        <strain evidence="3 4">A-T 5661</strain>
    </source>
</reference>
<dbReference type="Proteomes" id="UP000317982">
    <property type="component" value="Unassembled WGS sequence"/>
</dbReference>
<keyword evidence="4" id="KW-1185">Reference proteome</keyword>
<evidence type="ECO:0000313" key="3">
    <source>
        <dbReference type="EMBL" id="TQS40399.1"/>
    </source>
</evidence>
<organism evidence="3 4">
    <name type="scientific">Cryptosporangium phraense</name>
    <dbReference type="NCBI Taxonomy" id="2593070"/>
    <lineage>
        <taxon>Bacteria</taxon>
        <taxon>Bacillati</taxon>
        <taxon>Actinomycetota</taxon>
        <taxon>Actinomycetes</taxon>
        <taxon>Cryptosporangiales</taxon>
        <taxon>Cryptosporangiaceae</taxon>
        <taxon>Cryptosporangium</taxon>
    </lineage>
</organism>
<feature type="compositionally biased region" description="Basic and acidic residues" evidence="1">
    <location>
        <begin position="245"/>
        <end position="256"/>
    </location>
</feature>
<protein>
    <submittedName>
        <fullName evidence="3">Uncharacterized protein</fullName>
    </submittedName>
</protein>
<feature type="compositionally biased region" description="Low complexity" evidence="1">
    <location>
        <begin position="300"/>
        <end position="332"/>
    </location>
</feature>